<keyword evidence="3" id="KW-1185">Reference proteome</keyword>
<dbReference type="EMBL" id="KN777756">
    <property type="protein sequence ID" value="KIH44441.1"/>
    <property type="molecule type" value="Genomic_DNA"/>
</dbReference>
<proteinExistence type="predicted"/>
<evidence type="ECO:0000313" key="3">
    <source>
        <dbReference type="Proteomes" id="UP000054047"/>
    </source>
</evidence>
<protein>
    <submittedName>
        <fullName evidence="2">Uncharacterized protein</fullName>
    </submittedName>
</protein>
<dbReference type="AlphaFoldDB" id="A0A0C2FHP6"/>
<reference evidence="2 3" key="1">
    <citation type="submission" date="2013-12" db="EMBL/GenBank/DDBJ databases">
        <title>Draft genome of the parsitic nematode Ancylostoma duodenale.</title>
        <authorList>
            <person name="Mitreva M."/>
        </authorList>
    </citation>
    <scope>NUCLEOTIDE SEQUENCE [LARGE SCALE GENOMIC DNA]</scope>
    <source>
        <strain evidence="2 3">Zhejiang</strain>
    </source>
</reference>
<dbReference type="Proteomes" id="UP000054047">
    <property type="component" value="Unassembled WGS sequence"/>
</dbReference>
<feature type="transmembrane region" description="Helical" evidence="1">
    <location>
        <begin position="83"/>
        <end position="102"/>
    </location>
</feature>
<keyword evidence="1" id="KW-1133">Transmembrane helix</keyword>
<keyword evidence="1" id="KW-0812">Transmembrane</keyword>
<accession>A0A0C2FHP6</accession>
<evidence type="ECO:0000256" key="1">
    <source>
        <dbReference type="SAM" id="Phobius"/>
    </source>
</evidence>
<evidence type="ECO:0000313" key="2">
    <source>
        <dbReference type="EMBL" id="KIH44441.1"/>
    </source>
</evidence>
<keyword evidence="1" id="KW-0472">Membrane</keyword>
<gene>
    <name evidence="2" type="ORF">ANCDUO_25533</name>
</gene>
<organism evidence="2 3">
    <name type="scientific">Ancylostoma duodenale</name>
    <dbReference type="NCBI Taxonomy" id="51022"/>
    <lineage>
        <taxon>Eukaryota</taxon>
        <taxon>Metazoa</taxon>
        <taxon>Ecdysozoa</taxon>
        <taxon>Nematoda</taxon>
        <taxon>Chromadorea</taxon>
        <taxon>Rhabditida</taxon>
        <taxon>Rhabditina</taxon>
        <taxon>Rhabditomorpha</taxon>
        <taxon>Strongyloidea</taxon>
        <taxon>Ancylostomatidae</taxon>
        <taxon>Ancylostomatinae</taxon>
        <taxon>Ancylostoma</taxon>
    </lineage>
</organism>
<dbReference type="OrthoDB" id="5857497at2759"/>
<name>A0A0C2FHP6_9BILA</name>
<sequence length="105" mass="11650">MPASHKPRKNVPGPRSREMKRQWKAVVSAVADKERIGTALSFKWSLSAEEQKEIKDGPQVTRWRPTRSLQRQLPGGNTVSHGGFLLLILLVGQFCTLSATIARAS</sequence>